<keyword evidence="2" id="KW-0378">Hydrolase</keyword>
<keyword evidence="3" id="KW-1185">Reference proteome</keyword>
<dbReference type="GO" id="GO:0016787">
    <property type="term" value="F:hydrolase activity"/>
    <property type="evidence" value="ECO:0007669"/>
    <property type="project" value="UniProtKB-KW"/>
</dbReference>
<proteinExistence type="predicted"/>
<evidence type="ECO:0000313" key="3">
    <source>
        <dbReference type="Proteomes" id="UP000220251"/>
    </source>
</evidence>
<dbReference type="PANTHER" id="PTHR43433:SF5">
    <property type="entry name" value="AB HYDROLASE-1 DOMAIN-CONTAINING PROTEIN"/>
    <property type="match status" value="1"/>
</dbReference>
<reference evidence="3" key="1">
    <citation type="submission" date="2015-06" db="EMBL/GenBank/DDBJ databases">
        <authorList>
            <person name="Bertelli C."/>
        </authorList>
    </citation>
    <scope>NUCLEOTIDE SEQUENCE [LARGE SCALE GENOMIC DNA]</scope>
    <source>
        <strain evidence="3">CRIB-30</strain>
    </source>
</reference>
<dbReference type="InterPro" id="IPR050471">
    <property type="entry name" value="AB_hydrolase"/>
</dbReference>
<dbReference type="EMBL" id="CWGJ01000014">
    <property type="protein sequence ID" value="CRX38626.1"/>
    <property type="molecule type" value="Genomic_DNA"/>
</dbReference>
<gene>
    <name evidence="2" type="ORF">ELAC_1287</name>
</gene>
<dbReference type="RefSeq" id="WP_098038488.1">
    <property type="nucleotide sequence ID" value="NZ_CWGJ01000014.1"/>
</dbReference>
<dbReference type="PANTHER" id="PTHR43433">
    <property type="entry name" value="HYDROLASE, ALPHA/BETA FOLD FAMILY PROTEIN"/>
    <property type="match status" value="1"/>
</dbReference>
<evidence type="ECO:0000313" key="2">
    <source>
        <dbReference type="EMBL" id="CRX38626.1"/>
    </source>
</evidence>
<evidence type="ECO:0000259" key="1">
    <source>
        <dbReference type="Pfam" id="PF00561"/>
    </source>
</evidence>
<accession>A0A0H5DPW1</accession>
<sequence>MAHWSTGQDGTRLWYETFGKKGDPALLLMMGNSCDATLWPKQFCQMLSDKGLYVIRFDQRDTGLSNWIDFSENPYTLQDMAADALQLLRTEQIEKAHIVGFSTGGVIAELFALNYPDQVLTLTLMMTSIDLTIKNDAFMGKDVSQAELPPPKDSFINAILELKKRPINTLHDKIELMVDNFREANGGKAPYDREYFYGLFEESLRRVDGKSQKVGHESNHALATSATSPLTKNELKSIQRRTLVIAGEEDPILPPPHGEKTADAIPAARFLSIEGMGHVLNPVFFPQLVSAIEKHIQGN</sequence>
<organism evidence="2 3">
    <name type="scientific">Estrella lausannensis</name>
    <dbReference type="NCBI Taxonomy" id="483423"/>
    <lineage>
        <taxon>Bacteria</taxon>
        <taxon>Pseudomonadati</taxon>
        <taxon>Chlamydiota</taxon>
        <taxon>Chlamydiia</taxon>
        <taxon>Parachlamydiales</taxon>
        <taxon>Candidatus Criblamydiaceae</taxon>
        <taxon>Estrella</taxon>
    </lineage>
</organism>
<dbReference type="InterPro" id="IPR029058">
    <property type="entry name" value="AB_hydrolase_fold"/>
</dbReference>
<dbReference type="OrthoDB" id="9773293at2"/>
<dbReference type="AlphaFoldDB" id="A0A0H5DPW1"/>
<dbReference type="Proteomes" id="UP000220251">
    <property type="component" value="Unassembled WGS sequence"/>
</dbReference>
<dbReference type="InterPro" id="IPR000073">
    <property type="entry name" value="AB_hydrolase_1"/>
</dbReference>
<protein>
    <submittedName>
        <fullName evidence="2">Alpha/beta hydrolase</fullName>
    </submittedName>
</protein>
<dbReference type="Gene3D" id="3.40.50.1820">
    <property type="entry name" value="alpha/beta hydrolase"/>
    <property type="match status" value="1"/>
</dbReference>
<name>A0A0H5DPW1_9BACT</name>
<dbReference type="Pfam" id="PF00561">
    <property type="entry name" value="Abhydrolase_1"/>
    <property type="match status" value="1"/>
</dbReference>
<feature type="domain" description="AB hydrolase-1" evidence="1">
    <location>
        <begin position="36"/>
        <end position="280"/>
    </location>
</feature>
<dbReference type="SUPFAM" id="SSF53474">
    <property type="entry name" value="alpha/beta-Hydrolases"/>
    <property type="match status" value="1"/>
</dbReference>